<protein>
    <submittedName>
        <fullName evidence="1">Uncharacterized protein</fullName>
    </submittedName>
</protein>
<dbReference type="Proteomes" id="UP000327157">
    <property type="component" value="Chromosome 13"/>
</dbReference>
<reference evidence="1 2" key="1">
    <citation type="submission" date="2019-09" db="EMBL/GenBank/DDBJ databases">
        <authorList>
            <person name="Ou C."/>
        </authorList>
    </citation>
    <scope>NUCLEOTIDE SEQUENCE [LARGE SCALE GENOMIC DNA]</scope>
    <source>
        <strain evidence="1">S2</strain>
        <tissue evidence="1">Leaf</tissue>
    </source>
</reference>
<gene>
    <name evidence="1" type="ORF">D8674_010688</name>
</gene>
<accession>A0A5N5FBR8</accession>
<name>A0A5N5FBR8_9ROSA</name>
<reference evidence="2" key="2">
    <citation type="submission" date="2019-10" db="EMBL/GenBank/DDBJ databases">
        <title>A de novo genome assembly of a pear dwarfing rootstock.</title>
        <authorList>
            <person name="Wang F."/>
            <person name="Wang J."/>
            <person name="Li S."/>
            <person name="Zhang Y."/>
            <person name="Fang M."/>
            <person name="Ma L."/>
            <person name="Zhao Y."/>
            <person name="Jiang S."/>
        </authorList>
    </citation>
    <scope>NUCLEOTIDE SEQUENCE [LARGE SCALE GENOMIC DNA]</scope>
</reference>
<evidence type="ECO:0000313" key="1">
    <source>
        <dbReference type="EMBL" id="KAB2600417.1"/>
    </source>
</evidence>
<dbReference type="OrthoDB" id="1602498at2759"/>
<organism evidence="1 2">
    <name type="scientific">Pyrus ussuriensis x Pyrus communis</name>
    <dbReference type="NCBI Taxonomy" id="2448454"/>
    <lineage>
        <taxon>Eukaryota</taxon>
        <taxon>Viridiplantae</taxon>
        <taxon>Streptophyta</taxon>
        <taxon>Embryophyta</taxon>
        <taxon>Tracheophyta</taxon>
        <taxon>Spermatophyta</taxon>
        <taxon>Magnoliopsida</taxon>
        <taxon>eudicotyledons</taxon>
        <taxon>Gunneridae</taxon>
        <taxon>Pentapetalae</taxon>
        <taxon>rosids</taxon>
        <taxon>fabids</taxon>
        <taxon>Rosales</taxon>
        <taxon>Rosaceae</taxon>
        <taxon>Amygdaloideae</taxon>
        <taxon>Maleae</taxon>
        <taxon>Pyrus</taxon>
    </lineage>
</organism>
<evidence type="ECO:0000313" key="2">
    <source>
        <dbReference type="Proteomes" id="UP000327157"/>
    </source>
</evidence>
<sequence>MISKFDYVFCSIEESNDLDTLSIDELQSSLLVHKQKISRHVTDEQALQVTYGVQQG</sequence>
<reference evidence="1 2" key="3">
    <citation type="submission" date="2019-11" db="EMBL/GenBank/DDBJ databases">
        <title>A de novo genome assembly of a pear dwarfing rootstock.</title>
        <authorList>
            <person name="Wang F."/>
            <person name="Wang J."/>
            <person name="Li S."/>
            <person name="Zhang Y."/>
            <person name="Fang M."/>
            <person name="Ma L."/>
            <person name="Zhao Y."/>
            <person name="Jiang S."/>
        </authorList>
    </citation>
    <scope>NUCLEOTIDE SEQUENCE [LARGE SCALE GENOMIC DNA]</scope>
    <source>
        <strain evidence="1">S2</strain>
        <tissue evidence="1">Leaf</tissue>
    </source>
</reference>
<dbReference type="EMBL" id="SMOL01000753">
    <property type="protein sequence ID" value="KAB2600417.1"/>
    <property type="molecule type" value="Genomic_DNA"/>
</dbReference>
<keyword evidence="2" id="KW-1185">Reference proteome</keyword>
<dbReference type="AlphaFoldDB" id="A0A5N5FBR8"/>
<proteinExistence type="predicted"/>
<comment type="caution">
    <text evidence="1">The sequence shown here is derived from an EMBL/GenBank/DDBJ whole genome shotgun (WGS) entry which is preliminary data.</text>
</comment>